<dbReference type="EMBL" id="JYDO01000086">
    <property type="protein sequence ID" value="KRZ71981.1"/>
    <property type="molecule type" value="Genomic_DNA"/>
</dbReference>
<accession>A0A0V1MJQ9</accession>
<protein>
    <submittedName>
        <fullName evidence="1">Uncharacterized protein</fullName>
    </submittedName>
</protein>
<dbReference type="AlphaFoldDB" id="A0A0V1MJQ9"/>
<comment type="caution">
    <text evidence="1">The sequence shown here is derived from an EMBL/GenBank/DDBJ whole genome shotgun (WGS) entry which is preliminary data.</text>
</comment>
<sequence length="112" mass="12055">MCLCTIAVATASHLPKFSAGIGCPVLRARAPERHCQVLQSVTQACMLSFAKLIMITAWSAAVSAKSIKPLEVLRRRLLRIVGLYKSLQYLDGFPLTLSEIVLNGLASLATGL</sequence>
<evidence type="ECO:0000313" key="2">
    <source>
        <dbReference type="Proteomes" id="UP000054843"/>
    </source>
</evidence>
<reference evidence="1 2" key="1">
    <citation type="submission" date="2015-01" db="EMBL/GenBank/DDBJ databases">
        <title>Evolution of Trichinella species and genotypes.</title>
        <authorList>
            <person name="Korhonen P.K."/>
            <person name="Edoardo P."/>
            <person name="Giuseppe L.R."/>
            <person name="Gasser R.B."/>
        </authorList>
    </citation>
    <scope>NUCLEOTIDE SEQUENCE [LARGE SCALE GENOMIC DNA]</scope>
    <source>
        <strain evidence="1">ISS1980</strain>
    </source>
</reference>
<keyword evidence="2" id="KW-1185">Reference proteome</keyword>
<proteinExistence type="predicted"/>
<name>A0A0V1MJQ9_9BILA</name>
<gene>
    <name evidence="1" type="ORF">T10_9973</name>
</gene>
<evidence type="ECO:0000313" key="1">
    <source>
        <dbReference type="EMBL" id="KRZ71981.1"/>
    </source>
</evidence>
<organism evidence="1 2">
    <name type="scientific">Trichinella papuae</name>
    <dbReference type="NCBI Taxonomy" id="268474"/>
    <lineage>
        <taxon>Eukaryota</taxon>
        <taxon>Metazoa</taxon>
        <taxon>Ecdysozoa</taxon>
        <taxon>Nematoda</taxon>
        <taxon>Enoplea</taxon>
        <taxon>Dorylaimia</taxon>
        <taxon>Trichinellida</taxon>
        <taxon>Trichinellidae</taxon>
        <taxon>Trichinella</taxon>
    </lineage>
</organism>
<dbReference type="Proteomes" id="UP000054843">
    <property type="component" value="Unassembled WGS sequence"/>
</dbReference>